<sequence>MRRNLVIITSFALVMSLFGCDNGRNIQTICKNNPEICADLHKDGWCLAEKTKLIQSRFDLIGHNNPTGKQLYQQLTYLEDYSRCIELASGVQHIIHTNRTADRARAFRLSTQNLSQLQDDTRERQDPFMSYYQWTRFGDTQALNRLLAQESAGEVTEPFLLAQIATYYSSRNAIKAQQLYLKVFASIQFDDFDPSWLLGLASTYRQTQQLDKTYMLTKANLLLTQQKYSEDKMLALIGGNKTLAVTLDQYAQNLIDALKDGHYSSSPVAQWLTPQRIEVHAPVATEVVIEKP</sequence>
<accession>Q8EEN2</accession>
<reference evidence="1 2" key="3">
    <citation type="journal article" date="2008" name="Appl. Environ. Microbiol.">
        <title>Identification of mobile elements and pseudogenes in the Shewanella oneidensis MR-1 genome.</title>
        <authorList>
            <person name="Romine M.F."/>
            <person name="Carlson T.S."/>
            <person name="Norbeck A.D."/>
            <person name="McCue L.A."/>
            <person name="Lipton M.S."/>
        </authorList>
    </citation>
    <scope>NUCLEOTIDE SEQUENCE [LARGE SCALE GENOMIC DNA]</scope>
    <source>
        <strain evidence="2">ATCC 700550 / JCM 31522 / CIP 106686 / LMG 19005 / NCIMB 14063 / MR-1</strain>
    </source>
</reference>
<dbReference type="Proteomes" id="UP000008186">
    <property type="component" value="Chromosome"/>
</dbReference>
<evidence type="ECO:0008006" key="3">
    <source>
        <dbReference type="Google" id="ProtNLM"/>
    </source>
</evidence>
<keyword evidence="2" id="KW-1185">Reference proteome</keyword>
<dbReference type="PROSITE" id="PS51257">
    <property type="entry name" value="PROKAR_LIPOPROTEIN"/>
    <property type="match status" value="1"/>
</dbReference>
<protein>
    <recommendedName>
        <fullName evidence="3">DUF2989 domain-containing protein</fullName>
    </recommendedName>
</protein>
<reference evidence="1 2" key="1">
    <citation type="journal article" date="2002" name="Nat. Biotechnol.">
        <title>Genome sequence of the dissimilatory metal ion-reducing bacterium Shewanella oneidensis.</title>
        <authorList>
            <person name="Heidelberg J.F."/>
            <person name="Paulsen I.T."/>
            <person name="Nelson K.E."/>
            <person name="Gaidos E.J."/>
            <person name="Nelson W.C."/>
            <person name="Read T.D."/>
            <person name="Eisen J.A."/>
            <person name="Seshadri R."/>
            <person name="Ward N."/>
            <person name="Methe B."/>
            <person name="Clayton R.A."/>
            <person name="Meyer T."/>
            <person name="Tsapin A."/>
            <person name="Scott J."/>
            <person name="Beanan M."/>
            <person name="Brinkac L."/>
            <person name="Daugherty S."/>
            <person name="DeBoy R.T."/>
            <person name="Dodson R.J."/>
            <person name="Durkin A.S."/>
            <person name="Haft D.H."/>
            <person name="Kolonay J.F."/>
            <person name="Madupu R."/>
            <person name="Peterson J.D."/>
            <person name="Umayam L.A."/>
            <person name="White O."/>
            <person name="Wolf A.M."/>
            <person name="Vamathevan J."/>
            <person name="Weidman J."/>
            <person name="Impraim M."/>
            <person name="Lee K."/>
            <person name="Berry K."/>
            <person name="Lee C."/>
            <person name="Mueller J."/>
            <person name="Khouri H."/>
            <person name="Gill J."/>
            <person name="Utterback T.R."/>
            <person name="McDonald L.A."/>
            <person name="Feldblyum T.V."/>
            <person name="Smith H.O."/>
            <person name="Venter J.C."/>
            <person name="Nealson K.H."/>
            <person name="Fraser C.M."/>
        </authorList>
    </citation>
    <scope>NUCLEOTIDE SEQUENCE [LARGE SCALE GENOMIC DNA]</scope>
    <source>
        <strain evidence="2">ATCC 700550 / JCM 31522 / CIP 106686 / LMG 19005 / NCIMB 14063 / MR-1</strain>
    </source>
</reference>
<gene>
    <name evidence="1" type="ordered locus">SO_2346</name>
</gene>
<reference evidence="1 2" key="2">
    <citation type="journal article" date="2005" name="Proteomics">
        <title>Global detection and characterization of hypothetical proteins in Shewanella oneidensis MR-1 using LC-MS based proteomics.</title>
        <authorList>
            <person name="Elias D.A."/>
            <person name="Monroe M.E."/>
            <person name="Marshall M.J."/>
            <person name="Romine M.F."/>
            <person name="Belieav A.S."/>
            <person name="Fredrickson J.K."/>
            <person name="Anderson G.A."/>
            <person name="Smith R.D."/>
            <person name="Lipton M.S."/>
        </authorList>
    </citation>
    <scope>NUCLEOTIDE SEQUENCE [LARGE SCALE GENOMIC DNA]</scope>
    <source>
        <strain evidence="2">ATCC 700550 / JCM 31522 / CIP 106686 / LMG 19005 / NCIMB 14063 / MR-1</strain>
    </source>
</reference>
<proteinExistence type="predicted"/>
<name>Q8EEN2_SHEON</name>
<organism evidence="1 2">
    <name type="scientific">Shewanella oneidensis (strain ATCC 700550 / JCM 31522 / CIP 106686 / LMG 19005 / NCIMB 14063 / MR-1)</name>
    <dbReference type="NCBI Taxonomy" id="211586"/>
    <lineage>
        <taxon>Bacteria</taxon>
        <taxon>Pseudomonadati</taxon>
        <taxon>Pseudomonadota</taxon>
        <taxon>Gammaproteobacteria</taxon>
        <taxon>Alteromonadales</taxon>
        <taxon>Shewanellaceae</taxon>
        <taxon>Shewanella</taxon>
    </lineage>
</organism>
<dbReference type="InterPro" id="IPR021372">
    <property type="entry name" value="DUF2989"/>
</dbReference>
<dbReference type="HOGENOM" id="CLU_086975_0_0_6"/>
<dbReference type="KEGG" id="son:SO_2346"/>
<evidence type="ECO:0000313" key="2">
    <source>
        <dbReference type="Proteomes" id="UP000008186"/>
    </source>
</evidence>
<dbReference type="eggNOG" id="ENOG502Z7JD">
    <property type="taxonomic scope" value="Bacteria"/>
</dbReference>
<dbReference type="PATRIC" id="fig|211586.12.peg.2259"/>
<dbReference type="DNASU" id="1170068"/>
<dbReference type="AlphaFoldDB" id="Q8EEN2"/>
<dbReference type="STRING" id="211586.SO_2346"/>
<reference evidence="1 2" key="4">
    <citation type="journal article" date="2011" name="BMC Genomics">
        <title>Genome-wide protein localization prediction strategies for gram negative bacteria.</title>
        <authorList>
            <person name="Romine M.F."/>
        </authorList>
    </citation>
    <scope>NUCLEOTIDE SEQUENCE [LARGE SCALE GENOMIC DNA]</scope>
    <source>
        <strain evidence="2">ATCC 700550 / JCM 31522 / CIP 106686 / LMG 19005 / NCIMB 14063 / MR-1</strain>
    </source>
</reference>
<dbReference type="Pfam" id="PF11207">
    <property type="entry name" value="DUF2989"/>
    <property type="match status" value="1"/>
</dbReference>
<dbReference type="BioCyc" id="SONE211586:G1GMP-2143-MONOMER"/>
<dbReference type="OrthoDB" id="5900133at2"/>
<dbReference type="EMBL" id="AE014299">
    <property type="protein sequence ID" value="AAN55380.1"/>
    <property type="molecule type" value="Genomic_DNA"/>
</dbReference>
<dbReference type="RefSeq" id="WP_011072335.1">
    <property type="nucleotide sequence ID" value="NC_004347.2"/>
</dbReference>
<dbReference type="PaxDb" id="211586-SO_2346"/>
<evidence type="ECO:0000313" key="1">
    <source>
        <dbReference type="EMBL" id="AAN55380.1"/>
    </source>
</evidence>